<keyword evidence="1" id="KW-1133">Transmembrane helix</keyword>
<reference evidence="2 3" key="1">
    <citation type="journal article" date="2018" name="Nat. Genet.">
        <title>The Rosa genome provides new insights in the design of modern roses.</title>
        <authorList>
            <person name="Bendahmane M."/>
        </authorList>
    </citation>
    <scope>NUCLEOTIDE SEQUENCE [LARGE SCALE GENOMIC DNA]</scope>
    <source>
        <strain evidence="3">cv. Old Blush</strain>
    </source>
</reference>
<name>A0A2P6Q9L4_ROSCH</name>
<dbReference type="EMBL" id="PDCK01000043">
    <property type="protein sequence ID" value="PRQ30875.1"/>
    <property type="molecule type" value="Genomic_DNA"/>
</dbReference>
<gene>
    <name evidence="2" type="ORF">RchiOBHm_Chr5g0029351</name>
</gene>
<evidence type="ECO:0000313" key="2">
    <source>
        <dbReference type="EMBL" id="PRQ30875.1"/>
    </source>
</evidence>
<feature type="transmembrane region" description="Helical" evidence="1">
    <location>
        <begin position="20"/>
        <end position="39"/>
    </location>
</feature>
<dbReference type="STRING" id="74649.A0A2P6Q9L4"/>
<keyword evidence="1" id="KW-0472">Membrane</keyword>
<sequence>MDALWELEDKWKLSTQQAFLLLVSAGFAVISLCMAMTVLRKKAQRKHQQQQLVVMGQEETNGALGHKWSEPSCGWGSIKRALVGSVRWSKASKWGEKRRGGSWREKTPAGPLLEKRIGLEGGWHSHNSESPVWQRPILMGEKCELPRFSGLILYDERGRPLYDSHQETRIQEKTAPVARTTLRDLL</sequence>
<dbReference type="Gramene" id="PRQ30875">
    <property type="protein sequence ID" value="PRQ30875"/>
    <property type="gene ID" value="RchiOBHm_Chr5g0029351"/>
</dbReference>
<organism evidence="2 3">
    <name type="scientific">Rosa chinensis</name>
    <name type="common">China rose</name>
    <dbReference type="NCBI Taxonomy" id="74649"/>
    <lineage>
        <taxon>Eukaryota</taxon>
        <taxon>Viridiplantae</taxon>
        <taxon>Streptophyta</taxon>
        <taxon>Embryophyta</taxon>
        <taxon>Tracheophyta</taxon>
        <taxon>Spermatophyta</taxon>
        <taxon>Magnoliopsida</taxon>
        <taxon>eudicotyledons</taxon>
        <taxon>Gunneridae</taxon>
        <taxon>Pentapetalae</taxon>
        <taxon>rosids</taxon>
        <taxon>fabids</taxon>
        <taxon>Rosales</taxon>
        <taxon>Rosaceae</taxon>
        <taxon>Rosoideae</taxon>
        <taxon>Rosoideae incertae sedis</taxon>
        <taxon>Rosa</taxon>
    </lineage>
</organism>
<accession>A0A2P6Q9L4</accession>
<keyword evidence="3" id="KW-1185">Reference proteome</keyword>
<evidence type="ECO:0000256" key="1">
    <source>
        <dbReference type="SAM" id="Phobius"/>
    </source>
</evidence>
<dbReference type="AlphaFoldDB" id="A0A2P6Q9L4"/>
<proteinExistence type="predicted"/>
<dbReference type="PANTHER" id="PTHR33237:SF21">
    <property type="entry name" value="TRANSMEMBRANE PROTEIN"/>
    <property type="match status" value="1"/>
</dbReference>
<protein>
    <submittedName>
        <fullName evidence="2">Uncharacterized protein</fullName>
    </submittedName>
</protein>
<dbReference type="OrthoDB" id="1874222at2759"/>
<dbReference type="OMA" id="MEMETRP"/>
<keyword evidence="1" id="KW-0812">Transmembrane</keyword>
<evidence type="ECO:0000313" key="3">
    <source>
        <dbReference type="Proteomes" id="UP000238479"/>
    </source>
</evidence>
<comment type="caution">
    <text evidence="2">The sequence shown here is derived from an EMBL/GenBank/DDBJ whole genome shotgun (WGS) entry which is preliminary data.</text>
</comment>
<dbReference type="PANTHER" id="PTHR33237">
    <property type="entry name" value="F2P16.13 PROTEIN-RELATED"/>
    <property type="match status" value="1"/>
</dbReference>
<dbReference type="Proteomes" id="UP000238479">
    <property type="component" value="Chromosome 5"/>
</dbReference>